<evidence type="ECO:0000259" key="12">
    <source>
        <dbReference type="PROSITE" id="PS51384"/>
    </source>
</evidence>
<dbReference type="Gene3D" id="3.40.50.80">
    <property type="entry name" value="Nucleotide-binding domain of ferredoxin-NADP reductase (FNR) module"/>
    <property type="match status" value="1"/>
</dbReference>
<dbReference type="GO" id="GO:0050661">
    <property type="term" value="F:NADP binding"/>
    <property type="evidence" value="ECO:0007669"/>
    <property type="project" value="UniProtKB-UniRule"/>
</dbReference>
<comment type="subcellular location">
    <subcellularLocation>
        <location evidence="3 10">Cytoplasm</location>
    </subcellularLocation>
</comment>
<dbReference type="Gene3D" id="2.40.30.10">
    <property type="entry name" value="Translation factors"/>
    <property type="match status" value="1"/>
</dbReference>
<dbReference type="FunFam" id="3.40.50.360:FF:000015">
    <property type="entry name" value="NADPH-dependent diflavin oxidoreductase 1"/>
    <property type="match status" value="1"/>
</dbReference>
<evidence type="ECO:0000256" key="8">
    <source>
        <dbReference type="ARBA" id="ARBA00022857"/>
    </source>
</evidence>
<dbReference type="SUPFAM" id="SSF52343">
    <property type="entry name" value="Ferredoxin reductase-like, C-terminal NADP-linked domain"/>
    <property type="match status" value="1"/>
</dbReference>
<evidence type="ECO:0000256" key="6">
    <source>
        <dbReference type="ARBA" id="ARBA00022643"/>
    </source>
</evidence>
<dbReference type="InterPro" id="IPR001433">
    <property type="entry name" value="OxRdtase_FAD/NAD-bd"/>
</dbReference>
<dbReference type="HAMAP" id="MF_03178">
    <property type="entry name" value="NDOR1"/>
    <property type="match status" value="1"/>
</dbReference>
<dbReference type="InterPro" id="IPR017927">
    <property type="entry name" value="FAD-bd_FR_type"/>
</dbReference>
<dbReference type="InterPro" id="IPR023173">
    <property type="entry name" value="NADPH_Cyt_P450_Rdtase_alpha"/>
</dbReference>
<dbReference type="GO" id="GO:0005829">
    <property type="term" value="C:cytosol"/>
    <property type="evidence" value="ECO:0007669"/>
    <property type="project" value="TreeGrafter"/>
</dbReference>
<evidence type="ECO:0000256" key="10">
    <source>
        <dbReference type="HAMAP-Rule" id="MF_03178"/>
    </source>
</evidence>
<protein>
    <recommendedName>
        <fullName evidence="10">NADPH-dependent diflavin oxidoreductase 1</fullName>
        <ecNumber evidence="10">1.18.1.-</ecNumber>
    </recommendedName>
    <alternativeName>
        <fullName evidence="10">NADPH-dependent FMN and FAD-containing oxidoreductase</fullName>
    </alternativeName>
</protein>
<feature type="domain" description="FAD-binding FR-type" evidence="12">
    <location>
        <begin position="224"/>
        <end position="476"/>
    </location>
</feature>
<dbReference type="FunFam" id="1.20.990.10:FF:000015">
    <property type="entry name" value="NADPH-dependent diflavin oxidoreductase 1"/>
    <property type="match status" value="1"/>
</dbReference>
<evidence type="ECO:0000256" key="1">
    <source>
        <dbReference type="ARBA" id="ARBA00001917"/>
    </source>
</evidence>
<dbReference type="Pfam" id="PF00175">
    <property type="entry name" value="NAD_binding_1"/>
    <property type="match status" value="1"/>
</dbReference>
<comment type="similarity">
    <text evidence="10">In the C-terminal section; belongs to the flavoprotein pyridine nucleotide cytochrome reductase family.</text>
</comment>
<evidence type="ECO:0000256" key="2">
    <source>
        <dbReference type="ARBA" id="ARBA00001974"/>
    </source>
</evidence>
<dbReference type="Gene3D" id="1.20.990.10">
    <property type="entry name" value="NADPH-cytochrome p450 Reductase, Chain A, domain 3"/>
    <property type="match status" value="1"/>
</dbReference>
<comment type="similarity">
    <text evidence="10">Belongs to the NADPH-dependent diflavin oxidoreductase NDOR1 family.</text>
</comment>
<keyword evidence="4 10" id="KW-0963">Cytoplasm</keyword>
<name>A0A1R3HLQ1_COCAP</name>
<dbReference type="GO" id="GO:0016651">
    <property type="term" value="F:oxidoreductase activity, acting on NAD(P)H"/>
    <property type="evidence" value="ECO:0007669"/>
    <property type="project" value="UniProtKB-UniRule"/>
</dbReference>
<dbReference type="SUPFAM" id="SSF52218">
    <property type="entry name" value="Flavoproteins"/>
    <property type="match status" value="1"/>
</dbReference>
<dbReference type="GO" id="GO:0010181">
    <property type="term" value="F:FMN binding"/>
    <property type="evidence" value="ECO:0007669"/>
    <property type="project" value="UniProtKB-UniRule"/>
</dbReference>
<keyword evidence="7 10" id="KW-0274">FAD</keyword>
<reference evidence="13 14" key="1">
    <citation type="submission" date="2013-09" db="EMBL/GenBank/DDBJ databases">
        <title>Corchorus capsularis genome sequencing.</title>
        <authorList>
            <person name="Alam M."/>
            <person name="Haque M.S."/>
            <person name="Islam M.S."/>
            <person name="Emdad E.M."/>
            <person name="Islam M.M."/>
            <person name="Ahmed B."/>
            <person name="Halim A."/>
            <person name="Hossen Q.M.M."/>
            <person name="Hossain M.Z."/>
            <person name="Ahmed R."/>
            <person name="Khan M.M."/>
            <person name="Islam R."/>
            <person name="Rashid M.M."/>
            <person name="Khan S.A."/>
            <person name="Rahman M.S."/>
            <person name="Alam M."/>
        </authorList>
    </citation>
    <scope>NUCLEOTIDE SEQUENCE [LARGE SCALE GENOMIC DNA]</scope>
    <source>
        <strain evidence="14">cv. CVL-1</strain>
        <tissue evidence="13">Whole seedling</tissue>
    </source>
</reference>
<organism evidence="13 14">
    <name type="scientific">Corchorus capsularis</name>
    <name type="common">Jute</name>
    <dbReference type="NCBI Taxonomy" id="210143"/>
    <lineage>
        <taxon>Eukaryota</taxon>
        <taxon>Viridiplantae</taxon>
        <taxon>Streptophyta</taxon>
        <taxon>Embryophyta</taxon>
        <taxon>Tracheophyta</taxon>
        <taxon>Spermatophyta</taxon>
        <taxon>Magnoliopsida</taxon>
        <taxon>eudicotyledons</taxon>
        <taxon>Gunneridae</taxon>
        <taxon>Pentapetalae</taxon>
        <taxon>rosids</taxon>
        <taxon>malvids</taxon>
        <taxon>Malvales</taxon>
        <taxon>Malvaceae</taxon>
        <taxon>Grewioideae</taxon>
        <taxon>Apeibeae</taxon>
        <taxon>Corchorus</taxon>
    </lineage>
</organism>
<feature type="binding site" evidence="10">
    <location>
        <position position="378"/>
    </location>
    <ligand>
        <name>FAD</name>
        <dbReference type="ChEBI" id="CHEBI:57692"/>
    </ligand>
</feature>
<feature type="binding site" evidence="10">
    <location>
        <position position="484"/>
    </location>
    <ligand>
        <name>NADP(+)</name>
        <dbReference type="ChEBI" id="CHEBI:58349"/>
    </ligand>
</feature>
<dbReference type="InterPro" id="IPR039261">
    <property type="entry name" value="FNR_nucleotide-bd"/>
</dbReference>
<dbReference type="InterPro" id="IPR003097">
    <property type="entry name" value="CysJ-like_FAD-binding"/>
</dbReference>
<dbReference type="PANTHER" id="PTHR19384">
    <property type="entry name" value="NITRIC OXIDE SYNTHASE-RELATED"/>
    <property type="match status" value="1"/>
</dbReference>
<dbReference type="FunFam" id="3.40.50.80:FF:000032">
    <property type="entry name" value="NADPH-dependent diflavin oxidoreductase 1"/>
    <property type="match status" value="1"/>
</dbReference>
<keyword evidence="9 10" id="KW-0560">Oxidoreductase</keyword>
<feature type="binding site" evidence="10">
    <location>
        <begin position="556"/>
        <end position="560"/>
    </location>
    <ligand>
        <name>NADP(+)</name>
        <dbReference type="ChEBI" id="CHEBI:58349"/>
    </ligand>
</feature>
<feature type="binding site" evidence="10">
    <location>
        <begin position="61"/>
        <end position="64"/>
    </location>
    <ligand>
        <name>FMN</name>
        <dbReference type="ChEBI" id="CHEBI:58210"/>
    </ligand>
</feature>
<feature type="binding site" evidence="10">
    <location>
        <position position="592"/>
    </location>
    <ligand>
        <name>NADP(+)</name>
        <dbReference type="ChEBI" id="CHEBI:58349"/>
    </ligand>
</feature>
<evidence type="ECO:0000256" key="4">
    <source>
        <dbReference type="ARBA" id="ARBA00022490"/>
    </source>
</evidence>
<dbReference type="PROSITE" id="PS50902">
    <property type="entry name" value="FLAVODOXIN_LIKE"/>
    <property type="match status" value="1"/>
</dbReference>
<dbReference type="OrthoDB" id="1856718at2759"/>
<comment type="function">
    <text evidence="10">NADPH-dependent reductase which is a central component of the cytosolic iron-sulfur (Fe-S) protein assembly (CIA) machinery. Transfers electrons from NADPH via its FAD and FMN prosthetic groups to the [2Fe-2S] cluster of the anamorsin/DRE2 homolog, another key component of the CIA machinery. In turn, this reduced cluster provides electrons for assembly of cytosolic iron-sulfur cluster proteins.</text>
</comment>
<dbReference type="Pfam" id="PF00667">
    <property type="entry name" value="FAD_binding_1"/>
    <property type="match status" value="1"/>
</dbReference>
<feature type="binding site" evidence="10">
    <location>
        <position position="134"/>
    </location>
    <ligand>
        <name>FMN</name>
        <dbReference type="ChEBI" id="CHEBI:58210"/>
    </ligand>
</feature>
<keyword evidence="14" id="KW-1185">Reference proteome</keyword>
<keyword evidence="8 10" id="KW-0521">NADP</keyword>
<dbReference type="Pfam" id="PF00258">
    <property type="entry name" value="Flavodoxin_1"/>
    <property type="match status" value="1"/>
</dbReference>
<dbReference type="EMBL" id="AWWV01011681">
    <property type="protein sequence ID" value="OMO71223.1"/>
    <property type="molecule type" value="Genomic_DNA"/>
</dbReference>
<dbReference type="SUPFAM" id="SSF63380">
    <property type="entry name" value="Riboflavin synthase domain-like"/>
    <property type="match status" value="1"/>
</dbReference>
<dbReference type="Gene3D" id="3.40.50.360">
    <property type="match status" value="1"/>
</dbReference>
<comment type="cofactor">
    <cofactor evidence="1 10">
        <name>FMN</name>
        <dbReference type="ChEBI" id="CHEBI:58210"/>
    </cofactor>
</comment>
<evidence type="ECO:0000313" key="14">
    <source>
        <dbReference type="Proteomes" id="UP000188268"/>
    </source>
</evidence>
<dbReference type="PROSITE" id="PS51384">
    <property type="entry name" value="FAD_FR"/>
    <property type="match status" value="1"/>
</dbReference>
<dbReference type="PRINTS" id="PR00371">
    <property type="entry name" value="FPNCR"/>
</dbReference>
<comment type="caution">
    <text evidence="10">Lacks conserved residue(s) required for the propagation of feature annotation.</text>
</comment>
<dbReference type="InterPro" id="IPR028879">
    <property type="entry name" value="NDOR1"/>
</dbReference>
<dbReference type="GO" id="GO:0005634">
    <property type="term" value="C:nucleus"/>
    <property type="evidence" value="ECO:0007669"/>
    <property type="project" value="UniProtKB-ARBA"/>
</dbReference>
<feature type="binding site" evidence="10">
    <location>
        <begin position="550"/>
        <end position="551"/>
    </location>
    <ligand>
        <name>NADP(+)</name>
        <dbReference type="ChEBI" id="CHEBI:58349"/>
    </ligand>
</feature>
<evidence type="ECO:0000259" key="11">
    <source>
        <dbReference type="PROSITE" id="PS50902"/>
    </source>
</evidence>
<feature type="binding site" evidence="10">
    <location>
        <begin position="408"/>
        <end position="411"/>
    </location>
    <ligand>
        <name>FAD</name>
        <dbReference type="ChEBI" id="CHEBI:57692"/>
    </ligand>
</feature>
<keyword evidence="5 10" id="KW-0285">Flavoprotein</keyword>
<dbReference type="GO" id="GO:0016226">
    <property type="term" value="P:iron-sulfur cluster assembly"/>
    <property type="evidence" value="ECO:0007669"/>
    <property type="project" value="UniProtKB-UniRule"/>
</dbReference>
<evidence type="ECO:0000256" key="7">
    <source>
        <dbReference type="ARBA" id="ARBA00022827"/>
    </source>
</evidence>
<gene>
    <name evidence="13" type="ORF">CCACVL1_18358</name>
</gene>
<feature type="domain" description="Flavodoxin-like" evidence="11">
    <location>
        <begin position="8"/>
        <end position="152"/>
    </location>
</feature>
<dbReference type="Proteomes" id="UP000188268">
    <property type="component" value="Unassembled WGS sequence"/>
</dbReference>
<comment type="cofactor">
    <cofactor evidence="2 10">
        <name>FAD</name>
        <dbReference type="ChEBI" id="CHEBI:57692"/>
    </cofactor>
</comment>
<dbReference type="GO" id="GO:0160246">
    <property type="term" value="F:NADPH-iron-sulfur [2Fe-2S] protein oxidoreductase activity"/>
    <property type="evidence" value="ECO:0007669"/>
    <property type="project" value="InterPro"/>
</dbReference>
<dbReference type="GO" id="GO:0050660">
    <property type="term" value="F:flavin adenine dinucleotide binding"/>
    <property type="evidence" value="ECO:0007669"/>
    <property type="project" value="UniProtKB-UniRule"/>
</dbReference>
<dbReference type="InterPro" id="IPR001709">
    <property type="entry name" value="Flavoprot_Pyr_Nucl_cyt_Rdtase"/>
</dbReference>
<dbReference type="EC" id="1.18.1.-" evidence="10"/>
<dbReference type="InterPro" id="IPR017938">
    <property type="entry name" value="Riboflavin_synthase-like_b-brl"/>
</dbReference>
<dbReference type="OMA" id="DIMSIPR"/>
<proteinExistence type="inferred from homology"/>
<dbReference type="PANTHER" id="PTHR19384:SF10">
    <property type="entry name" value="NADPH-DEPENDENT DIFLAVIN OXIDOREDUCTASE 1"/>
    <property type="match status" value="1"/>
</dbReference>
<evidence type="ECO:0000313" key="13">
    <source>
        <dbReference type="EMBL" id="OMO71223.1"/>
    </source>
</evidence>
<dbReference type="STRING" id="210143.A0A1R3HLQ1"/>
<feature type="binding site" evidence="10">
    <location>
        <begin position="442"/>
        <end position="445"/>
    </location>
    <ligand>
        <name>FAD</name>
        <dbReference type="ChEBI" id="CHEBI:57692"/>
    </ligand>
</feature>
<dbReference type="Gramene" id="OMO71223">
    <property type="protein sequence ID" value="OMO71223"/>
    <property type="gene ID" value="CCACVL1_18358"/>
</dbReference>
<comment type="catalytic activity">
    <reaction evidence="10">
        <text>2 oxidized [2Fe-2S]-[protein] + NADPH = 2 reduced [2Fe-2S]-[protein] + NADP(+) + H(+)</text>
        <dbReference type="Rhea" id="RHEA:67716"/>
        <dbReference type="Rhea" id="RHEA-COMP:17327"/>
        <dbReference type="Rhea" id="RHEA-COMP:17328"/>
        <dbReference type="ChEBI" id="CHEBI:15378"/>
        <dbReference type="ChEBI" id="CHEBI:33737"/>
        <dbReference type="ChEBI" id="CHEBI:33738"/>
        <dbReference type="ChEBI" id="CHEBI:57783"/>
        <dbReference type="ChEBI" id="CHEBI:58349"/>
    </reaction>
</comment>
<evidence type="ECO:0000256" key="3">
    <source>
        <dbReference type="ARBA" id="ARBA00004496"/>
    </source>
</evidence>
<comment type="caution">
    <text evidence="13">The sequence shown here is derived from an EMBL/GenBank/DDBJ whole genome shotgun (WGS) entry which is preliminary data.</text>
</comment>
<feature type="binding site" evidence="10">
    <location>
        <position position="630"/>
    </location>
    <ligand>
        <name>FAD</name>
        <dbReference type="ChEBI" id="CHEBI:57692"/>
    </ligand>
</feature>
<accession>A0A1R3HLQ1</accession>
<dbReference type="InterPro" id="IPR001094">
    <property type="entry name" value="Flavdoxin-like"/>
</dbReference>
<evidence type="ECO:0000256" key="9">
    <source>
        <dbReference type="ARBA" id="ARBA00023002"/>
    </source>
</evidence>
<feature type="binding site" evidence="10">
    <location>
        <begin position="14"/>
        <end position="19"/>
    </location>
    <ligand>
        <name>FMN</name>
        <dbReference type="ChEBI" id="CHEBI:58210"/>
    </ligand>
</feature>
<keyword evidence="6 10" id="KW-0288">FMN</keyword>
<sequence length="631" mass="71241">MKMNSKKLLILYATQTGNALDAAECIAREAERRACLVAIRSTDEYDASSLPEEDTVIFVVSTTGQGDTPDSMKVFWRFLLQRNLGSHWLEGVHYAVFGLGDSGYQKYNFVAKKLDKRLSDLGATAVIDRGLGDDQHPSGYEAALDPWMALLWSRLSEIKPNFFLEGPDFLNVELIGQPKFQVSYHNVDNMDSQLSTAGDFEYLAMQIGRARSMSAGRVSHEKSKPDAFLKMIKNYPLTRASHEKDVRHLEFEFLSQVIQYEVGNVLEVLPSQNPAAVDSFLQRCNLDPESFITIHPREMENHHLDNNVNTLEVPIKLKTFVELTMDVASASPPALFLRGKILYVMSFFATAEHEKEKLQYFASPDGRDDLYQYNQKERRTVLEVLEDFPSVQVPFEWLVQLVPPLKNRAFSISSSPLVHPNQVHLTVDIVSWTTPFKRKRGGLCSTWLASLDPEQRICIPVWFQKGLLPRPPPSLPLILIGPGTGCAPFRGFVEERAAQSLYGSIASIILFFGCRNEEDDFLYKDFWLSHSKNDGVLSEAKGGGFYAAFSRDQPQKVYVQHKMQEQSQRIWNLLCEGAAIYVAGSSTKMPSDVMLAFEEIISKESGAPRESAVKWLRSLEKAGKYHVEAWS</sequence>
<dbReference type="AlphaFoldDB" id="A0A1R3HLQ1"/>
<evidence type="ECO:0000256" key="5">
    <source>
        <dbReference type="ARBA" id="ARBA00022630"/>
    </source>
</evidence>
<dbReference type="InterPro" id="IPR008254">
    <property type="entry name" value="Flavodoxin/NO_synth"/>
</dbReference>
<dbReference type="PRINTS" id="PR00369">
    <property type="entry name" value="FLAVODOXIN"/>
</dbReference>
<comment type="similarity">
    <text evidence="10">In the N-terminal section; belongs to the flavodoxin family.</text>
</comment>
<dbReference type="InterPro" id="IPR029039">
    <property type="entry name" value="Flavoprotein-like_sf"/>
</dbReference>